<dbReference type="Proteomes" id="UP000294937">
    <property type="component" value="Unassembled WGS sequence"/>
</dbReference>
<gene>
    <name evidence="5" type="ORF">EDD58_103380</name>
</gene>
<dbReference type="PANTHER" id="PTHR36984:SF1">
    <property type="entry name" value="CRISPR-ASSOCIATED ENDORIBONUCLEASE CAS6 1"/>
    <property type="match status" value="1"/>
</dbReference>
<evidence type="ECO:0000259" key="4">
    <source>
        <dbReference type="Pfam" id="PF01881"/>
    </source>
</evidence>
<evidence type="ECO:0000256" key="2">
    <source>
        <dbReference type="ARBA" id="ARBA00022884"/>
    </source>
</evidence>
<keyword evidence="3" id="KW-0051">Antiviral defense</keyword>
<keyword evidence="6" id="KW-1185">Reference proteome</keyword>
<keyword evidence="2" id="KW-0694">RNA-binding</keyword>
<proteinExistence type="inferred from homology"/>
<dbReference type="GO" id="GO:0003723">
    <property type="term" value="F:RNA binding"/>
    <property type="evidence" value="ECO:0007669"/>
    <property type="project" value="UniProtKB-KW"/>
</dbReference>
<comment type="caution">
    <text evidence="5">The sequence shown here is derived from an EMBL/GenBank/DDBJ whole genome shotgun (WGS) entry which is preliminary data.</text>
</comment>
<comment type="similarity">
    <text evidence="1">Belongs to the CRISPR-associated protein Cas6/Cse3/CasE family.</text>
</comment>
<dbReference type="NCBIfam" id="TIGR01877">
    <property type="entry name" value="cas_cas6"/>
    <property type="match status" value="1"/>
</dbReference>
<dbReference type="GO" id="GO:0016788">
    <property type="term" value="F:hydrolase activity, acting on ester bonds"/>
    <property type="evidence" value="ECO:0007669"/>
    <property type="project" value="InterPro"/>
</dbReference>
<accession>A0A4R3L7E9</accession>
<feature type="domain" description="CRISPR associated protein Cas6 C-terminal" evidence="4">
    <location>
        <begin position="116"/>
        <end position="219"/>
    </location>
</feature>
<dbReference type="InterPro" id="IPR049435">
    <property type="entry name" value="Cas_Cas6_C"/>
</dbReference>
<protein>
    <submittedName>
        <fullName evidence="5">CRISPR-associated endoribonuclease Cas6</fullName>
    </submittedName>
</protein>
<dbReference type="Pfam" id="PF01881">
    <property type="entry name" value="Cas_Cas6_C"/>
    <property type="match status" value="1"/>
</dbReference>
<sequence length="230" mass="26481">MKYYELVVTALIKDDILIKGVQESIGRYLNESMLLDEELKSLHEKRTLKNYVFSGFYPIEKTKIYKAGNIYVLRVRSLQQSFLKKLERCMKMNKLGRMHVIAVEHKTYVNKMIDSVYTVNPVIVTVNNRPWMQDDDVDLFMRRLEDNAEKKLKALLHEEVNHYHFIEGIEFTNLNPVPTSYKGITLLGHKVRVKVKSDKDSQKLAHVILGAGLGEKGSSIGSGFCLANFI</sequence>
<dbReference type="OrthoDB" id="86642at2"/>
<reference evidence="5 6" key="1">
    <citation type="submission" date="2019-03" db="EMBL/GenBank/DDBJ databases">
        <title>Genomic Encyclopedia of Type Strains, Phase IV (KMG-IV): sequencing the most valuable type-strain genomes for metagenomic binning, comparative biology and taxonomic classification.</title>
        <authorList>
            <person name="Goeker M."/>
        </authorList>
    </citation>
    <scope>NUCLEOTIDE SEQUENCE [LARGE SCALE GENOMIC DNA]</scope>
    <source>
        <strain evidence="5 6">DSM 45707</strain>
    </source>
</reference>
<dbReference type="AlphaFoldDB" id="A0A4R3L7E9"/>
<dbReference type="Gene3D" id="3.30.70.1900">
    <property type="match status" value="1"/>
</dbReference>
<name>A0A4R3L7E9_9BACL</name>
<dbReference type="GO" id="GO:0051607">
    <property type="term" value="P:defense response to virus"/>
    <property type="evidence" value="ECO:0007669"/>
    <property type="project" value="UniProtKB-KW"/>
</dbReference>
<dbReference type="RefSeq" id="WP_131924329.1">
    <property type="nucleotide sequence ID" value="NZ_SMAG01000003.1"/>
</dbReference>
<evidence type="ECO:0000256" key="1">
    <source>
        <dbReference type="ARBA" id="ARBA00005937"/>
    </source>
</evidence>
<dbReference type="EMBL" id="SMAG01000003">
    <property type="protein sequence ID" value="TCS94955.1"/>
    <property type="molecule type" value="Genomic_DNA"/>
</dbReference>
<dbReference type="PANTHER" id="PTHR36984">
    <property type="entry name" value="CRISPR-ASSOCIATED ENDORIBONUCLEASE CAS6 1"/>
    <property type="match status" value="1"/>
</dbReference>
<evidence type="ECO:0000256" key="3">
    <source>
        <dbReference type="ARBA" id="ARBA00023118"/>
    </source>
</evidence>
<dbReference type="InterPro" id="IPR010156">
    <property type="entry name" value="CRISPR-assoc_prot_Cas6"/>
</dbReference>
<evidence type="ECO:0000313" key="5">
    <source>
        <dbReference type="EMBL" id="TCS94955.1"/>
    </source>
</evidence>
<organism evidence="5 6">
    <name type="scientific">Hazenella coriacea</name>
    <dbReference type="NCBI Taxonomy" id="1179467"/>
    <lineage>
        <taxon>Bacteria</taxon>
        <taxon>Bacillati</taxon>
        <taxon>Bacillota</taxon>
        <taxon>Bacilli</taxon>
        <taxon>Bacillales</taxon>
        <taxon>Thermoactinomycetaceae</taxon>
        <taxon>Hazenella</taxon>
    </lineage>
</organism>
<evidence type="ECO:0000313" key="6">
    <source>
        <dbReference type="Proteomes" id="UP000294937"/>
    </source>
</evidence>